<comment type="caution">
    <text evidence="2">The sequence shown here is derived from an EMBL/GenBank/DDBJ whole genome shotgun (WGS) entry which is preliminary data.</text>
</comment>
<dbReference type="Proteomes" id="UP000678393">
    <property type="component" value="Unassembled WGS sequence"/>
</dbReference>
<reference evidence="2" key="1">
    <citation type="submission" date="2021-04" db="EMBL/GenBank/DDBJ databases">
        <authorList>
            <consortium name="Molecular Ecology Group"/>
        </authorList>
    </citation>
    <scope>NUCLEOTIDE SEQUENCE</scope>
</reference>
<organism evidence="2 3">
    <name type="scientific">Candidula unifasciata</name>
    <dbReference type="NCBI Taxonomy" id="100452"/>
    <lineage>
        <taxon>Eukaryota</taxon>
        <taxon>Metazoa</taxon>
        <taxon>Spiralia</taxon>
        <taxon>Lophotrochozoa</taxon>
        <taxon>Mollusca</taxon>
        <taxon>Gastropoda</taxon>
        <taxon>Heterobranchia</taxon>
        <taxon>Euthyneura</taxon>
        <taxon>Panpulmonata</taxon>
        <taxon>Eupulmonata</taxon>
        <taxon>Stylommatophora</taxon>
        <taxon>Helicina</taxon>
        <taxon>Helicoidea</taxon>
        <taxon>Geomitridae</taxon>
        <taxon>Candidula</taxon>
    </lineage>
</organism>
<evidence type="ECO:0000313" key="3">
    <source>
        <dbReference type="Proteomes" id="UP000678393"/>
    </source>
</evidence>
<gene>
    <name evidence="2" type="ORF">CUNI_LOCUS2630</name>
</gene>
<accession>A0A8S3YNF1</accession>
<name>A0A8S3YNF1_9EUPU</name>
<feature type="region of interest" description="Disordered" evidence="1">
    <location>
        <begin position="240"/>
        <end position="271"/>
    </location>
</feature>
<dbReference type="OrthoDB" id="6154534at2759"/>
<protein>
    <submittedName>
        <fullName evidence="2">Uncharacterized protein</fullName>
    </submittedName>
</protein>
<proteinExistence type="predicted"/>
<dbReference type="AlphaFoldDB" id="A0A8S3YNF1"/>
<evidence type="ECO:0000256" key="1">
    <source>
        <dbReference type="SAM" id="MobiDB-lite"/>
    </source>
</evidence>
<evidence type="ECO:0000313" key="2">
    <source>
        <dbReference type="EMBL" id="CAG5117072.1"/>
    </source>
</evidence>
<sequence length="271" mass="30498">MTDTNLNQNLRATSYRLQTTAYANRWGASRSPTKIEPDNGRYDVSTPHHLETLSRSRGHFNTKSTTDFLFNHIAKQRSTSLQQLSVIDSDLIFDHLPSFEDKRQSSSHKQSYSSQLSFPLSSESVMANPQNKLRPITARLSTTQAPVSTVSRHRRRRFSLEEDPTKVAMKISLPCTGGCCYCVFSALLGPVKVYITRADKPKKEPLLLRIKDGNGKPVIPVSRKSDVRGLVYDPVSFSLHPPVKGRRPMVQKQTETKKGIHQRPSRPLAGQ</sequence>
<dbReference type="EMBL" id="CAJHNH020000343">
    <property type="protein sequence ID" value="CAG5117072.1"/>
    <property type="molecule type" value="Genomic_DNA"/>
</dbReference>
<keyword evidence="3" id="KW-1185">Reference proteome</keyword>